<gene>
    <name evidence="7" type="ORF">SAMN05443668_11741</name>
</gene>
<dbReference type="OrthoDB" id="329481at2"/>
<accession>A0A1M7RKQ7</accession>
<evidence type="ECO:0000256" key="1">
    <source>
        <dbReference type="ARBA" id="ARBA00022491"/>
    </source>
</evidence>
<evidence type="ECO:0000256" key="2">
    <source>
        <dbReference type="ARBA" id="ARBA00023015"/>
    </source>
</evidence>
<dbReference type="GO" id="GO:0045892">
    <property type="term" value="P:negative regulation of DNA-templated transcription"/>
    <property type="evidence" value="ECO:0007669"/>
    <property type="project" value="InterPro"/>
</dbReference>
<evidence type="ECO:0000256" key="4">
    <source>
        <dbReference type="ARBA" id="ARBA00023163"/>
    </source>
</evidence>
<keyword evidence="2" id="KW-0805">Transcription regulation</keyword>
<dbReference type="InterPro" id="IPR050109">
    <property type="entry name" value="HTH-type_TetR-like_transc_reg"/>
</dbReference>
<feature type="DNA-binding region" description="H-T-H motif" evidence="5">
    <location>
        <begin position="31"/>
        <end position="50"/>
    </location>
</feature>
<reference evidence="7 8" key="1">
    <citation type="submission" date="2016-11" db="EMBL/GenBank/DDBJ databases">
        <authorList>
            <person name="Jaros S."/>
            <person name="Januszkiewicz K."/>
            <person name="Wedrychowicz H."/>
        </authorList>
    </citation>
    <scope>NUCLEOTIDE SEQUENCE [LARGE SCALE GENOMIC DNA]</scope>
    <source>
        <strain evidence="7 8">DSM 46144</strain>
    </source>
</reference>
<evidence type="ECO:0000313" key="8">
    <source>
        <dbReference type="Proteomes" id="UP000184440"/>
    </source>
</evidence>
<keyword evidence="3 5" id="KW-0238">DNA-binding</keyword>
<dbReference type="GO" id="GO:0046677">
    <property type="term" value="P:response to antibiotic"/>
    <property type="evidence" value="ECO:0007669"/>
    <property type="project" value="InterPro"/>
</dbReference>
<evidence type="ECO:0000259" key="6">
    <source>
        <dbReference type="PROSITE" id="PS50977"/>
    </source>
</evidence>
<dbReference type="InterPro" id="IPR001647">
    <property type="entry name" value="HTH_TetR"/>
</dbReference>
<evidence type="ECO:0000256" key="5">
    <source>
        <dbReference type="PROSITE-ProRule" id="PRU00335"/>
    </source>
</evidence>
<dbReference type="SUPFAM" id="SSF48498">
    <property type="entry name" value="Tetracyclin repressor-like, C-terminal domain"/>
    <property type="match status" value="1"/>
</dbReference>
<dbReference type="PRINTS" id="PR00400">
    <property type="entry name" value="TETREPRESSOR"/>
</dbReference>
<dbReference type="PANTHER" id="PTHR30055:SF151">
    <property type="entry name" value="TRANSCRIPTIONAL REGULATORY PROTEIN"/>
    <property type="match status" value="1"/>
</dbReference>
<dbReference type="GO" id="GO:0000976">
    <property type="term" value="F:transcription cis-regulatory region binding"/>
    <property type="evidence" value="ECO:0007669"/>
    <property type="project" value="TreeGrafter"/>
</dbReference>
<dbReference type="EMBL" id="FRCS01000017">
    <property type="protein sequence ID" value="SHN46658.1"/>
    <property type="molecule type" value="Genomic_DNA"/>
</dbReference>
<organism evidence="7 8">
    <name type="scientific">Cryptosporangium aurantiacum</name>
    <dbReference type="NCBI Taxonomy" id="134849"/>
    <lineage>
        <taxon>Bacteria</taxon>
        <taxon>Bacillati</taxon>
        <taxon>Actinomycetota</taxon>
        <taxon>Actinomycetes</taxon>
        <taxon>Cryptosporangiales</taxon>
        <taxon>Cryptosporangiaceae</taxon>
        <taxon>Cryptosporangium</taxon>
    </lineage>
</organism>
<proteinExistence type="predicted"/>
<evidence type="ECO:0000256" key="3">
    <source>
        <dbReference type="ARBA" id="ARBA00023125"/>
    </source>
</evidence>
<dbReference type="Proteomes" id="UP000184440">
    <property type="component" value="Unassembled WGS sequence"/>
</dbReference>
<dbReference type="STRING" id="134849.SAMN05443668_11741"/>
<dbReference type="RefSeq" id="WP_073263839.1">
    <property type="nucleotide sequence ID" value="NZ_FRCS01000017.1"/>
</dbReference>
<sequence length="210" mass="23189">MPRPREPLINRTSAVDAAIRIIDTEGLDSFSLPRLARELGVRAPSLYHHFADKSEILAAVSRTIAGATVMPRKPADPQKWVDWLVQLALNFRTAILRHRHAAPILLQFPPREELTHLYEEVAAYLEHCGVPRHLHVRILDGMEKLSVSATVSEALRPHATRRSIFPGVDSATHPTLARAVADNPLTPKQLFEATVRAFLAGTLASDSALA</sequence>
<name>A0A1M7RKQ7_9ACTN</name>
<keyword evidence="8" id="KW-1185">Reference proteome</keyword>
<dbReference type="InterPro" id="IPR004111">
    <property type="entry name" value="Repressor_TetR_C"/>
</dbReference>
<dbReference type="Pfam" id="PF00440">
    <property type="entry name" value="TetR_N"/>
    <property type="match status" value="1"/>
</dbReference>
<dbReference type="PRINTS" id="PR00455">
    <property type="entry name" value="HTHTETR"/>
</dbReference>
<dbReference type="Pfam" id="PF02909">
    <property type="entry name" value="TetR_C_1"/>
    <property type="match status" value="1"/>
</dbReference>
<keyword evidence="4" id="KW-0804">Transcription</keyword>
<dbReference type="PANTHER" id="PTHR30055">
    <property type="entry name" value="HTH-TYPE TRANSCRIPTIONAL REGULATOR RUTR"/>
    <property type="match status" value="1"/>
</dbReference>
<dbReference type="GO" id="GO:0003700">
    <property type="term" value="F:DNA-binding transcription factor activity"/>
    <property type="evidence" value="ECO:0007669"/>
    <property type="project" value="TreeGrafter"/>
</dbReference>
<keyword evidence="1" id="KW-0678">Repressor</keyword>
<dbReference type="InterPro" id="IPR009057">
    <property type="entry name" value="Homeodomain-like_sf"/>
</dbReference>
<protein>
    <submittedName>
        <fullName evidence="7">Transcriptional regulator, TetR family</fullName>
    </submittedName>
</protein>
<dbReference type="SUPFAM" id="SSF46689">
    <property type="entry name" value="Homeodomain-like"/>
    <property type="match status" value="1"/>
</dbReference>
<dbReference type="Gene3D" id="1.10.357.10">
    <property type="entry name" value="Tetracycline Repressor, domain 2"/>
    <property type="match status" value="1"/>
</dbReference>
<dbReference type="PROSITE" id="PS50977">
    <property type="entry name" value="HTH_TETR_2"/>
    <property type="match status" value="1"/>
</dbReference>
<dbReference type="InterPro" id="IPR003012">
    <property type="entry name" value="Tet_transcr_reg_TetR"/>
</dbReference>
<feature type="domain" description="HTH tetR-type" evidence="6">
    <location>
        <begin position="8"/>
        <end position="68"/>
    </location>
</feature>
<evidence type="ECO:0000313" key="7">
    <source>
        <dbReference type="EMBL" id="SHN46658.1"/>
    </source>
</evidence>
<dbReference type="InterPro" id="IPR036271">
    <property type="entry name" value="Tet_transcr_reg_TetR-rel_C_sf"/>
</dbReference>
<dbReference type="AlphaFoldDB" id="A0A1M7RKQ7"/>